<evidence type="ECO:0000256" key="2">
    <source>
        <dbReference type="ARBA" id="ARBA00022559"/>
    </source>
</evidence>
<keyword evidence="5" id="KW-0560">Oxidoreductase</keyword>
<dbReference type="PANTHER" id="PTHR33577">
    <property type="entry name" value="STERIGMATOCYSTIN BIOSYNTHESIS PEROXIDASE STCC-RELATED"/>
    <property type="match status" value="1"/>
</dbReference>
<evidence type="ECO:0000256" key="8">
    <source>
        <dbReference type="SAM" id="SignalP"/>
    </source>
</evidence>
<keyword evidence="3" id="KW-0349">Heme</keyword>
<feature type="domain" description="Heme haloperoxidase family profile" evidence="9">
    <location>
        <begin position="63"/>
        <end position="289"/>
    </location>
</feature>
<evidence type="ECO:0000256" key="3">
    <source>
        <dbReference type="ARBA" id="ARBA00022617"/>
    </source>
</evidence>
<protein>
    <submittedName>
        <fullName evidence="10">Chloroperoxidase</fullName>
    </submittedName>
</protein>
<keyword evidence="4" id="KW-0479">Metal-binding</keyword>
<dbReference type="EMBL" id="ML213707">
    <property type="protein sequence ID" value="TFK31794.1"/>
    <property type="molecule type" value="Genomic_DNA"/>
</dbReference>
<name>A0A5C3LFB2_9AGAR</name>
<gene>
    <name evidence="10" type="ORF">BDQ12DRAFT_660029</name>
</gene>
<keyword evidence="11" id="KW-1185">Reference proteome</keyword>
<dbReference type="OrthoDB" id="2542103at2759"/>
<evidence type="ECO:0000313" key="11">
    <source>
        <dbReference type="Proteomes" id="UP000308652"/>
    </source>
</evidence>
<sequence length="373" mass="40180">MVRISVLLCLAFTLRTFAFPAYQSLAGLSREELDRIIPTLQASAIEQPPGPLNDTSAKLVNDPTHPWIAAKPTDIRGPCPGLNTLASHGWLPRNGIATPAQIVNAVQEGFNMGNDLAVFVTYAAMLVDGNLITNLLSIGGKTTLTGPDPPSPAIVGGLNTHAVFEGKAIPPPDDAFFGDNHSFNETLFDEFIAFSNRLGAGNYNFTVAAEFRWQRIQESIANNPNYSFVSPRYYTAYAESVFPIAFFVDGRKADGQLDLITARGFFQDSTFPTGFFRSGISTGFNEVGAGIAQVFIPHPFAPGRNQGVGNYVPDPNSANFSQFCKLYTDFVQQTVVGLYPSPTGALLTALKANLGFLHGPLGSNCPEVFPYGQ</sequence>
<comment type="similarity">
    <text evidence="7">Belongs to the chloroperoxidase family.</text>
</comment>
<keyword evidence="6" id="KW-0408">Iron</keyword>
<dbReference type="InterPro" id="IPR036851">
    <property type="entry name" value="Chloroperoxidase-like_sf"/>
</dbReference>
<dbReference type="InterPro" id="IPR000028">
    <property type="entry name" value="Chloroperoxidase"/>
</dbReference>
<keyword evidence="8" id="KW-0732">Signal</keyword>
<keyword evidence="2 10" id="KW-0575">Peroxidase</keyword>
<evidence type="ECO:0000256" key="7">
    <source>
        <dbReference type="ARBA" id="ARBA00025795"/>
    </source>
</evidence>
<evidence type="ECO:0000256" key="6">
    <source>
        <dbReference type="ARBA" id="ARBA00023004"/>
    </source>
</evidence>
<dbReference type="SUPFAM" id="SSF47571">
    <property type="entry name" value="Cloroperoxidase"/>
    <property type="match status" value="1"/>
</dbReference>
<dbReference type="Gene3D" id="1.10.489.10">
    <property type="entry name" value="Chloroperoxidase-like"/>
    <property type="match status" value="1"/>
</dbReference>
<dbReference type="AlphaFoldDB" id="A0A5C3LFB2"/>
<evidence type="ECO:0000259" key="9">
    <source>
        <dbReference type="PROSITE" id="PS51405"/>
    </source>
</evidence>
<dbReference type="GO" id="GO:0046872">
    <property type="term" value="F:metal ion binding"/>
    <property type="evidence" value="ECO:0007669"/>
    <property type="project" value="UniProtKB-KW"/>
</dbReference>
<dbReference type="Proteomes" id="UP000308652">
    <property type="component" value="Unassembled WGS sequence"/>
</dbReference>
<evidence type="ECO:0000313" key="10">
    <source>
        <dbReference type="EMBL" id="TFK31794.1"/>
    </source>
</evidence>
<evidence type="ECO:0000256" key="1">
    <source>
        <dbReference type="ARBA" id="ARBA00001970"/>
    </source>
</evidence>
<dbReference type="PROSITE" id="PS51405">
    <property type="entry name" value="HEME_HALOPEROXIDASE"/>
    <property type="match status" value="1"/>
</dbReference>
<organism evidence="10 11">
    <name type="scientific">Crucibulum laeve</name>
    <dbReference type="NCBI Taxonomy" id="68775"/>
    <lineage>
        <taxon>Eukaryota</taxon>
        <taxon>Fungi</taxon>
        <taxon>Dikarya</taxon>
        <taxon>Basidiomycota</taxon>
        <taxon>Agaricomycotina</taxon>
        <taxon>Agaricomycetes</taxon>
        <taxon>Agaricomycetidae</taxon>
        <taxon>Agaricales</taxon>
        <taxon>Agaricineae</taxon>
        <taxon>Nidulariaceae</taxon>
        <taxon>Crucibulum</taxon>
    </lineage>
</organism>
<comment type="cofactor">
    <cofactor evidence="1">
        <name>heme b</name>
        <dbReference type="ChEBI" id="CHEBI:60344"/>
    </cofactor>
</comment>
<dbReference type="Pfam" id="PF01328">
    <property type="entry name" value="Peroxidase_2"/>
    <property type="match status" value="1"/>
</dbReference>
<accession>A0A5C3LFB2</accession>
<dbReference type="PANTHER" id="PTHR33577:SF16">
    <property type="entry name" value="HEME HALOPEROXIDASE FAMILY PROFILE DOMAIN-CONTAINING PROTEIN"/>
    <property type="match status" value="1"/>
</dbReference>
<feature type="signal peptide" evidence="8">
    <location>
        <begin position="1"/>
        <end position="18"/>
    </location>
</feature>
<evidence type="ECO:0000256" key="4">
    <source>
        <dbReference type="ARBA" id="ARBA00022723"/>
    </source>
</evidence>
<dbReference type="GO" id="GO:0004601">
    <property type="term" value="F:peroxidase activity"/>
    <property type="evidence" value="ECO:0007669"/>
    <property type="project" value="UniProtKB-KW"/>
</dbReference>
<proteinExistence type="inferred from homology"/>
<feature type="chain" id="PRO_5022886467" evidence="8">
    <location>
        <begin position="19"/>
        <end position="373"/>
    </location>
</feature>
<reference evidence="10 11" key="1">
    <citation type="journal article" date="2019" name="Nat. Ecol. Evol.">
        <title>Megaphylogeny resolves global patterns of mushroom evolution.</title>
        <authorList>
            <person name="Varga T."/>
            <person name="Krizsan K."/>
            <person name="Foldi C."/>
            <person name="Dima B."/>
            <person name="Sanchez-Garcia M."/>
            <person name="Sanchez-Ramirez S."/>
            <person name="Szollosi G.J."/>
            <person name="Szarkandi J.G."/>
            <person name="Papp V."/>
            <person name="Albert L."/>
            <person name="Andreopoulos W."/>
            <person name="Angelini C."/>
            <person name="Antonin V."/>
            <person name="Barry K.W."/>
            <person name="Bougher N.L."/>
            <person name="Buchanan P."/>
            <person name="Buyck B."/>
            <person name="Bense V."/>
            <person name="Catcheside P."/>
            <person name="Chovatia M."/>
            <person name="Cooper J."/>
            <person name="Damon W."/>
            <person name="Desjardin D."/>
            <person name="Finy P."/>
            <person name="Geml J."/>
            <person name="Haridas S."/>
            <person name="Hughes K."/>
            <person name="Justo A."/>
            <person name="Karasinski D."/>
            <person name="Kautmanova I."/>
            <person name="Kiss B."/>
            <person name="Kocsube S."/>
            <person name="Kotiranta H."/>
            <person name="LaButti K.M."/>
            <person name="Lechner B.E."/>
            <person name="Liimatainen K."/>
            <person name="Lipzen A."/>
            <person name="Lukacs Z."/>
            <person name="Mihaltcheva S."/>
            <person name="Morgado L.N."/>
            <person name="Niskanen T."/>
            <person name="Noordeloos M.E."/>
            <person name="Ohm R.A."/>
            <person name="Ortiz-Santana B."/>
            <person name="Ovrebo C."/>
            <person name="Racz N."/>
            <person name="Riley R."/>
            <person name="Savchenko A."/>
            <person name="Shiryaev A."/>
            <person name="Soop K."/>
            <person name="Spirin V."/>
            <person name="Szebenyi C."/>
            <person name="Tomsovsky M."/>
            <person name="Tulloss R.E."/>
            <person name="Uehling J."/>
            <person name="Grigoriev I.V."/>
            <person name="Vagvolgyi C."/>
            <person name="Papp T."/>
            <person name="Martin F.M."/>
            <person name="Miettinen O."/>
            <person name="Hibbett D.S."/>
            <person name="Nagy L.G."/>
        </authorList>
    </citation>
    <scope>NUCLEOTIDE SEQUENCE [LARGE SCALE GENOMIC DNA]</scope>
    <source>
        <strain evidence="10 11">CBS 166.37</strain>
    </source>
</reference>
<evidence type="ECO:0000256" key="5">
    <source>
        <dbReference type="ARBA" id="ARBA00023002"/>
    </source>
</evidence>